<organism evidence="2 3">
    <name type="scientific">Lentzea aerocolonigenes</name>
    <name type="common">Lechevalieria aerocolonigenes</name>
    <name type="synonym">Saccharothrix aerocolonigenes</name>
    <dbReference type="NCBI Taxonomy" id="68170"/>
    <lineage>
        <taxon>Bacteria</taxon>
        <taxon>Bacillati</taxon>
        <taxon>Actinomycetota</taxon>
        <taxon>Actinomycetes</taxon>
        <taxon>Pseudonocardiales</taxon>
        <taxon>Pseudonocardiaceae</taxon>
        <taxon>Lentzea</taxon>
    </lineage>
</organism>
<dbReference type="InterPro" id="IPR037026">
    <property type="entry name" value="Vgr_OB-fold_dom_sf"/>
</dbReference>
<sequence length="636" mass="66880">MTANAGAEAPTAENVRALVQFGRTRTALNDQMNHLLLRVVVDNDLHRPDMVELTFLDTNCDVLTNLDVTIGTAVRVVDGEQGCTLIDGEVTAIEAVCDEMEICTVVRGYEKTHRLQRARRTRTFLNRTDSDIVREIAEAAGVPCDVVEESGITHDHIGQVAQTDWDFLRHRANEIGFEIGVSDGKLYFRRAGKDLPSAGALPPELTFGTNLFTFLPRISGANLVPEVEVRVWDGEQGKVVAETVPSASTTAELSSLTPDSLAARFQPVGAAVPPQEPDGADLGPVAKPDAQVVVDRPLAAGAAISRAAEGTGKAMSEHYASTFAEAEGRCDGNSAVVPGAQVTVKGVPEQFAGTWRVTAAQHVFDDAEGGYYTRFEVSGGHERSLLGLVAGQETPSHRPRIDGVVPGIVTNTADPSALHRVKVALPWLSADFETDWARTVHFGAGTRSGAVFLPESGDEVLVAFEHGDPRRPYVVGGLVNRRSKYDLGAEVLKQNGQTSSVVARGFSSPTGNRLLFVDDALPPPDTSPPNASKLALGTKNDDIALVIDQVAGTITLSCTPKPPASQSEQGTINITCGAGGAVNIAAGDGGAVHISGGANGSVSVDGGANLDLKAQGAISIQSEGTVKIKGTTIELN</sequence>
<name>A0A0F0H101_LENAE</name>
<feature type="domain" description="Gp5/Type VI secretion system Vgr protein OB-fold" evidence="1">
    <location>
        <begin position="405"/>
        <end position="478"/>
    </location>
</feature>
<keyword evidence="3" id="KW-1185">Reference proteome</keyword>
<dbReference type="Gene3D" id="2.40.50.230">
    <property type="entry name" value="Gp5 N-terminal domain"/>
    <property type="match status" value="1"/>
</dbReference>
<dbReference type="AlphaFoldDB" id="A0A0F0H101"/>
<dbReference type="NCBIfam" id="NF033848">
    <property type="entry name" value="VgrG_rel"/>
    <property type="match status" value="1"/>
</dbReference>
<dbReference type="SUPFAM" id="SSF69255">
    <property type="entry name" value="gp5 N-terminal domain-like"/>
    <property type="match status" value="1"/>
</dbReference>
<dbReference type="PATRIC" id="fig|68170.10.peg.3196"/>
<protein>
    <recommendedName>
        <fullName evidence="1">Gp5/Type VI secretion system Vgr protein OB-fold domain-containing protein</fullName>
    </recommendedName>
</protein>
<dbReference type="RefSeq" id="WP_045312089.1">
    <property type="nucleotide sequence ID" value="NZ_JYJG01000087.1"/>
</dbReference>
<reference evidence="2 3" key="1">
    <citation type="submission" date="2015-02" db="EMBL/GenBank/DDBJ databases">
        <authorList>
            <person name="Ju K.-S."/>
            <person name="Doroghazi J.R."/>
            <person name="Metcalf W."/>
        </authorList>
    </citation>
    <scope>NUCLEOTIDE SEQUENCE [LARGE SCALE GENOMIC DNA]</scope>
    <source>
        <strain evidence="2 3">NRRL B-16140</strain>
    </source>
</reference>
<evidence type="ECO:0000313" key="3">
    <source>
        <dbReference type="Proteomes" id="UP000033393"/>
    </source>
</evidence>
<dbReference type="SUPFAM" id="SSF69279">
    <property type="entry name" value="Phage tail proteins"/>
    <property type="match status" value="1"/>
</dbReference>
<accession>A0A0F0H101</accession>
<dbReference type="InterPro" id="IPR006531">
    <property type="entry name" value="Gp5/Vgr_OB"/>
</dbReference>
<dbReference type="Proteomes" id="UP000033393">
    <property type="component" value="Unassembled WGS sequence"/>
</dbReference>
<dbReference type="InterPro" id="IPR047702">
    <property type="entry name" value="VgrG-rel"/>
</dbReference>
<comment type="caution">
    <text evidence="2">The sequence shown here is derived from an EMBL/GenBank/DDBJ whole genome shotgun (WGS) entry which is preliminary data.</text>
</comment>
<evidence type="ECO:0000259" key="1">
    <source>
        <dbReference type="Pfam" id="PF04717"/>
    </source>
</evidence>
<dbReference type="Pfam" id="PF04717">
    <property type="entry name" value="Phage_base_V"/>
    <property type="match status" value="1"/>
</dbReference>
<proteinExistence type="predicted"/>
<gene>
    <name evidence="2" type="ORF">UK23_14895</name>
</gene>
<dbReference type="EMBL" id="JYJG01000087">
    <property type="protein sequence ID" value="KJK49250.1"/>
    <property type="molecule type" value="Genomic_DNA"/>
</dbReference>
<dbReference type="OrthoDB" id="1907165at2"/>
<evidence type="ECO:0000313" key="2">
    <source>
        <dbReference type="EMBL" id="KJK49250.1"/>
    </source>
</evidence>